<keyword evidence="1" id="KW-0472">Membrane</keyword>
<sequence length="506" mass="57570">MDAYLDTDENIQRLKLMLSSKFKFPHHKSVTSKKPFAEMHENWEMDNVPIPVNINTQYNSETIPFPFPIRWLIYWWIIWAFRVTTWNLKVEAAKNVKSAEIPILLSGNIQVLFFLYLGMTSGSIIIFVGEMGKLMIGSIGLLCFTLSQIFKTIGTKMEAFRSQSLANCCKRFTSKLGKREYPVTTSTTQVKMIEDRAISWSPITYPQVQCQEGYDTATSGGSGEGLLQALAKNICPESTVGCYKRCVYEYLGVLQETSILLPDDENYNKVLLEKEDWIGENLDFMLFSKEDVAVGTGMKVAKRIVAECSAILEKLNGMKSAPTCLQQNELYLCMEQAMNCPDVEQEKGTLITKVCSIEIHDFHYSAAQEDSKPRMYNETYPDVTCHKTFDPVTAKAISILSRFCSRSLRGCYKRCMLERLGVLEYIMQPKHNFYSIAFRKEAEMAESIQFYLFRKASADTGLNVAQQIIKECDELAQIFKDMTTPALCNTEENELYLCIEKALVGA</sequence>
<keyword evidence="3" id="KW-1185">Reference proteome</keyword>
<dbReference type="EMBL" id="CAXLJM020000094">
    <property type="protein sequence ID" value="CAL8132828.1"/>
    <property type="molecule type" value="Genomic_DNA"/>
</dbReference>
<keyword evidence="1" id="KW-0812">Transmembrane</keyword>
<evidence type="ECO:0000256" key="1">
    <source>
        <dbReference type="SAM" id="Phobius"/>
    </source>
</evidence>
<protein>
    <submittedName>
        <fullName evidence="2">Uncharacterized protein</fullName>
    </submittedName>
</protein>
<evidence type="ECO:0000313" key="3">
    <source>
        <dbReference type="Proteomes" id="UP001642540"/>
    </source>
</evidence>
<feature type="transmembrane region" description="Helical" evidence="1">
    <location>
        <begin position="109"/>
        <end position="128"/>
    </location>
</feature>
<feature type="transmembrane region" description="Helical" evidence="1">
    <location>
        <begin position="71"/>
        <end position="88"/>
    </location>
</feature>
<proteinExistence type="predicted"/>
<reference evidence="2 3" key="1">
    <citation type="submission" date="2024-08" db="EMBL/GenBank/DDBJ databases">
        <authorList>
            <person name="Cucini C."/>
            <person name="Frati F."/>
        </authorList>
    </citation>
    <scope>NUCLEOTIDE SEQUENCE [LARGE SCALE GENOMIC DNA]</scope>
</reference>
<comment type="caution">
    <text evidence="2">The sequence shown here is derived from an EMBL/GenBank/DDBJ whole genome shotgun (WGS) entry which is preliminary data.</text>
</comment>
<accession>A0ABP1RQ42</accession>
<name>A0ABP1RQ42_9HEXA</name>
<evidence type="ECO:0000313" key="2">
    <source>
        <dbReference type="EMBL" id="CAL8132828.1"/>
    </source>
</evidence>
<dbReference type="Proteomes" id="UP001642540">
    <property type="component" value="Unassembled WGS sequence"/>
</dbReference>
<keyword evidence="1" id="KW-1133">Transmembrane helix</keyword>
<gene>
    <name evidence="2" type="ORF">ODALV1_LOCUS24781</name>
</gene>
<organism evidence="2 3">
    <name type="scientific">Orchesella dallaii</name>
    <dbReference type="NCBI Taxonomy" id="48710"/>
    <lineage>
        <taxon>Eukaryota</taxon>
        <taxon>Metazoa</taxon>
        <taxon>Ecdysozoa</taxon>
        <taxon>Arthropoda</taxon>
        <taxon>Hexapoda</taxon>
        <taxon>Collembola</taxon>
        <taxon>Entomobryomorpha</taxon>
        <taxon>Entomobryoidea</taxon>
        <taxon>Orchesellidae</taxon>
        <taxon>Orchesellinae</taxon>
        <taxon>Orchesella</taxon>
    </lineage>
</organism>